<name>A0A1L4CZ16_9BACT</name>
<dbReference type="Proteomes" id="UP000184731">
    <property type="component" value="Chromosome"/>
</dbReference>
<dbReference type="KEGG" id="saqi:AXG55_04455"/>
<dbReference type="RefSeq" id="WP_148696920.1">
    <property type="nucleotide sequence ID" value="NZ_CP017834.1"/>
</dbReference>
<dbReference type="EMBL" id="CP017834">
    <property type="protein sequence ID" value="APJ03192.1"/>
    <property type="molecule type" value="Genomic_DNA"/>
</dbReference>
<protein>
    <recommendedName>
        <fullName evidence="1">IraD/Gp25-like domain-containing protein</fullName>
    </recommendedName>
</protein>
<dbReference type="Pfam" id="PF04965">
    <property type="entry name" value="GPW_gp25"/>
    <property type="match status" value="1"/>
</dbReference>
<organism evidence="2 3">
    <name type="scientific">Silvanigrella aquatica</name>
    <dbReference type="NCBI Taxonomy" id="1915309"/>
    <lineage>
        <taxon>Bacteria</taxon>
        <taxon>Pseudomonadati</taxon>
        <taxon>Bdellovibrionota</taxon>
        <taxon>Oligoflexia</taxon>
        <taxon>Silvanigrellales</taxon>
        <taxon>Silvanigrellaceae</taxon>
        <taxon>Silvanigrella</taxon>
    </lineage>
</organism>
<dbReference type="InterPro" id="IPR017737">
    <property type="entry name" value="TssE1-like"/>
</dbReference>
<dbReference type="OrthoDB" id="5296390at2"/>
<evidence type="ECO:0000259" key="1">
    <source>
        <dbReference type="Pfam" id="PF04965"/>
    </source>
</evidence>
<keyword evidence="3" id="KW-1185">Reference proteome</keyword>
<gene>
    <name evidence="2" type="ORF">AXG55_04455</name>
</gene>
<evidence type="ECO:0000313" key="3">
    <source>
        <dbReference type="Proteomes" id="UP000184731"/>
    </source>
</evidence>
<reference evidence="2 3" key="1">
    <citation type="submission" date="2016-10" db="EMBL/GenBank/DDBJ databases">
        <title>Silvanigrella aquatica sp. nov., isolated from a freshwater lake located in the Black Forest, Germany, description of Silvanigrellaceae fam. nov., Silvanigrellales ord. nov., reclassification of the order Bdellovibrionales in the class Oligoflexia, reclassification of the families Bacteriovoracaceae and Halobacteriovoraceae in the new order Bacteriovoracales ord. nov., and reclassification of the family Pseudobacteriovoracaceae in the order Oligoflexiales.</title>
        <authorList>
            <person name="Hahn M.W."/>
            <person name="Schmidt J."/>
            <person name="Koll U."/>
            <person name="Rohde M."/>
            <person name="Verbag S."/>
            <person name="Pitt A."/>
            <person name="Nakai R."/>
            <person name="Naganuma T."/>
            <person name="Lang E."/>
        </authorList>
    </citation>
    <scope>NUCLEOTIDE SEQUENCE [LARGE SCALE GENOMIC DNA]</scope>
    <source>
        <strain evidence="2 3">MWH-Nonnen-W8red</strain>
    </source>
</reference>
<proteinExistence type="predicted"/>
<dbReference type="InterPro" id="IPR007048">
    <property type="entry name" value="IraD/Gp25-like"/>
</dbReference>
<dbReference type="SUPFAM" id="SSF160719">
    <property type="entry name" value="gpW/gp25-like"/>
    <property type="match status" value="1"/>
</dbReference>
<sequence>MENLNKIFYLPSNQEKLIFFSITRNVLNILNTRSSLSLTSFLNQQKLSTLHFGLPSFTHLSMASEEDRKILCQTVEKSIEIFEHRLSHIEVEFSQYDHLKKEAKLALKAVYCSNDVVVNLVLKIAFWEFIVYD</sequence>
<feature type="domain" description="IraD/Gp25-like" evidence="1">
    <location>
        <begin position="21"/>
        <end position="102"/>
    </location>
</feature>
<evidence type="ECO:0000313" key="2">
    <source>
        <dbReference type="EMBL" id="APJ03192.1"/>
    </source>
</evidence>
<accession>A0A1L4CZ16</accession>
<dbReference type="NCBIfam" id="TIGR03357">
    <property type="entry name" value="VI_zyme"/>
    <property type="match status" value="1"/>
</dbReference>
<dbReference type="AlphaFoldDB" id="A0A1L4CZ16"/>
<dbReference type="STRING" id="1915309.AXG55_04455"/>